<dbReference type="InterPro" id="IPR002737">
    <property type="entry name" value="MEMO1_fam"/>
</dbReference>
<dbReference type="OrthoDB" id="9782820at2"/>
<keyword evidence="4" id="KW-1185">Reference proteome</keyword>
<evidence type="ECO:0000313" key="3">
    <source>
        <dbReference type="EMBL" id="TDG11903.1"/>
    </source>
</evidence>
<dbReference type="Gene3D" id="3.40.830.10">
    <property type="entry name" value="LigB-like"/>
    <property type="match status" value="1"/>
</dbReference>
<dbReference type="PANTHER" id="PTHR11060:SF0">
    <property type="entry name" value="PROTEIN MEMO1"/>
    <property type="match status" value="1"/>
</dbReference>
<dbReference type="HAMAP" id="MF_00055">
    <property type="entry name" value="MEMO1"/>
    <property type="match status" value="1"/>
</dbReference>
<organism evidence="3 4">
    <name type="scientific">Seongchinamella unica</name>
    <dbReference type="NCBI Taxonomy" id="2547392"/>
    <lineage>
        <taxon>Bacteria</taxon>
        <taxon>Pseudomonadati</taxon>
        <taxon>Pseudomonadota</taxon>
        <taxon>Gammaproteobacteria</taxon>
        <taxon>Cellvibrionales</taxon>
        <taxon>Halieaceae</taxon>
        <taxon>Seongchinamella</taxon>
    </lineage>
</organism>
<dbReference type="NCBIfam" id="TIGR04336">
    <property type="entry name" value="AmmeMemoSam_B"/>
    <property type="match status" value="1"/>
</dbReference>
<dbReference type="Pfam" id="PF01875">
    <property type="entry name" value="Memo"/>
    <property type="match status" value="1"/>
</dbReference>
<evidence type="ECO:0000313" key="4">
    <source>
        <dbReference type="Proteomes" id="UP000295554"/>
    </source>
</evidence>
<evidence type="ECO:0000256" key="1">
    <source>
        <dbReference type="ARBA" id="ARBA00006315"/>
    </source>
</evidence>
<comment type="similarity">
    <text evidence="1 2">Belongs to the MEMO1 family.</text>
</comment>
<dbReference type="CDD" id="cd07361">
    <property type="entry name" value="MEMO_like"/>
    <property type="match status" value="1"/>
</dbReference>
<gene>
    <name evidence="3" type="primary">amrB</name>
    <name evidence="3" type="ORF">E2F43_16180</name>
</gene>
<sequence length="264" mass="28034">MNGQPLVRPAAVAGTFYPADATQLRRNVEQLLAQGEPHTLPSPQALIVPHAGYRYSGTTAATAYRQLEKCAGDINRVILLGPAHRVYVEGMAVPSSSRFATPLGEVPLDQAGIARALALSGTASNDEAHRQEHALEVQLPFLQCILGDFSLLPIVVGQCPVAGVAALIDTLWTGPGVLLVVSSDLSHFQPYDSATRHDRSSCQRILNGEHDLKGSDACGAGPINGLLASHRGSRLQRRLLAYCNSGDTGGDRQRVVGYGAFSLH</sequence>
<evidence type="ECO:0000256" key="2">
    <source>
        <dbReference type="HAMAP-Rule" id="MF_00055"/>
    </source>
</evidence>
<dbReference type="EMBL" id="SMSE01000004">
    <property type="protein sequence ID" value="TDG11903.1"/>
    <property type="molecule type" value="Genomic_DNA"/>
</dbReference>
<accession>A0A4R5LNH6</accession>
<dbReference type="PANTHER" id="PTHR11060">
    <property type="entry name" value="PROTEIN MEMO1"/>
    <property type="match status" value="1"/>
</dbReference>
<name>A0A4R5LNH6_9GAMM</name>
<comment type="caution">
    <text evidence="3">The sequence shown here is derived from an EMBL/GenBank/DDBJ whole genome shotgun (WGS) entry which is preliminary data.</text>
</comment>
<protein>
    <recommendedName>
        <fullName evidence="2">MEMO1 family protein E2F43_16180</fullName>
    </recommendedName>
</protein>
<dbReference type="AlphaFoldDB" id="A0A4R5LNH6"/>
<reference evidence="3 4" key="1">
    <citation type="submission" date="2019-03" db="EMBL/GenBank/DDBJ databases">
        <title>Seongchinamella monodicae gen. nov., sp. nov., a novel member of the Gammaproteobacteria isolated from a tidal mudflat of beach.</title>
        <authorList>
            <person name="Yang H.G."/>
            <person name="Kang J.W."/>
            <person name="Lee S.D."/>
        </authorList>
    </citation>
    <scope>NUCLEOTIDE SEQUENCE [LARGE SCALE GENOMIC DNA]</scope>
    <source>
        <strain evidence="3 4">GH4-78</strain>
    </source>
</reference>
<dbReference type="Proteomes" id="UP000295554">
    <property type="component" value="Unassembled WGS sequence"/>
</dbReference>
<proteinExistence type="inferred from homology"/>